<comment type="similarity">
    <text evidence="2">Belongs to the SNF2/RAD54 helicase family. SWR1 subfamily.</text>
</comment>
<keyword evidence="11" id="KW-0238">DNA-binding</keyword>
<dbReference type="STRING" id="1353952.A0A165IZ38"/>
<evidence type="ECO:0000256" key="12">
    <source>
        <dbReference type="ARBA" id="ARBA00023159"/>
    </source>
</evidence>
<dbReference type="InterPro" id="IPR000330">
    <property type="entry name" value="SNF2_N"/>
</dbReference>
<feature type="compositionally biased region" description="Acidic residues" evidence="20">
    <location>
        <begin position="1667"/>
        <end position="1676"/>
    </location>
</feature>
<feature type="compositionally biased region" description="Polar residues" evidence="20">
    <location>
        <begin position="807"/>
        <end position="836"/>
    </location>
</feature>
<evidence type="ECO:0000313" key="24">
    <source>
        <dbReference type="EMBL" id="KZT61158.1"/>
    </source>
</evidence>
<evidence type="ECO:0000256" key="5">
    <source>
        <dbReference type="ARBA" id="ARBA00022741"/>
    </source>
</evidence>
<evidence type="ECO:0000259" key="23">
    <source>
        <dbReference type="PROSITE" id="PS51204"/>
    </source>
</evidence>
<dbReference type="Gene3D" id="1.20.120.850">
    <property type="entry name" value="SWI2/SNF2 ATPases, N-terminal domain"/>
    <property type="match status" value="1"/>
</dbReference>
<sequence length="1698" mass="191344">MGEEGASGQATPEDARRTRTAAHQPSVTATSSAPTKRRNSRRAQPSQAVASSLDFDAPSSSLVHLPIDIRDPIDTRRGSLVHERTKDLRDVFQEHDTLVREAFHLENFVTMIGYDPEVAKQDKSNVYQEFESEFDLTNVVDSADENRSRKKTRNRATESAELLASLASINKTSASKGKGRVTDGEFPHVVKPNGNDQSRRASTSAGARVPRRDPSQPTNGVHANGHESTRRLGRQQPDEPDTSHPSSSLTPPASSVTPTSPIILPMKRPRSIELDSRFAKVKRIRLTVKVPPAQYTTPDQRPPRPKFGNSLDAYLESYVSIEDHPVTLSALENSAKQDAELYGRIALLRAEGRLQTRPERPIAAPKSTEPKRPTSHWDMIISQANIQMKRIQDDIRVRQTTARRVSRAVVAHFERISQAEDRERQAEEKRIRALAKFTVREVLKKWREAINHVREMKLAQEKEELARQGKKQLNAILEQSTQVLEAQHMDLSRAGRSRSASTPASWADSRSGSDRETDHGSDANEDSDDETDDGKERHETERLGDDSSGEADGEDASMHNWQIGRGDRQDEVGGRLSESAEIMEEGNMPSHFPPIAQRPSLNYQAPPTEIESAGWEQSPAVNRTSSATSSCSGIARGNEANLPQNHVHPFQTDNNGVAADGNGCDLPFPLDKRTDELVVSMETRPRRSIQVAIVKPAIRTVAPEDDDPEFLLEAAEDLDEQDREMEQAMEEEEQHNDDSDEELGGLQEDADVPIDALLRQYGYVLSGEEADTDNGSDTATNEAMMERADFATGSDDDSRAQMEQRVGHSTNSTDVTSVRQSPSLQHPTSLELSANSEDTDGGTPDGKSQPADWQANTESVDANGIDHAEGASEVGSNERFEVDSEASVVSDQFVDGRIRHPFLLRGTLRPYQHAGLEWLVSLYNNGLNGILADEMGLGKTIQTIALLAHLACDRGIWGPHLIIVPTSVLLNWEMEFKRFLPGFKILTYYGSIKERKEKRHGWNTEFHFNVCITSYQLVLADQHIFRRKQWRYMILDEAHNIKNFRSQRWQTLLGFHSQRRLLLTGTPLQNNLMELWSLLYFLMPSGLSEEFSAGTFAGQKQFAEWFSNPMDKAINNGNGSELDEETQETVNKLHTLLRPYILRRMKSEVEKQLPAKYEHIVECRLSKRQRLLYDEFMQRASTRETLATGSFLSVVNLLMQLRKICNHPDLFEVRPILTSFAMAPSRSAVADFEIKELLVRRRMIADQDPQVDLKVLGLVFTGYEGFSAHVCWDNNFLDATSKLPFIADVPEEPPPCDTVTITGFNKYIDWQEREALRARWRHMGYLNSLRCARRPIYGFELLRQLRKMHYQVVPLEEAELNRRYSLKKLDRVHAAVKSYKQRIDAMGKCIDQFAFATPAAVALDLPSIALPGLKVEEHPELLKPDFDTLHAASVKLQIAFPEARLLQYDCGKLQELDVLLRERKAGNHRVLIFTQMTKVLDILEIFLNLHGYRYLRLDGATKVEQRQLITERFNADARVFAFIASSRSGGVGINLTGADTVIFYDSDFNPAMDRQCEDRAHRIGQTRDVHIYRFITKHTIEENMLLTANHKRTLDDVVIRQGDFDWRKILVDDLQMEQALAEVEDQADAEAARVARNEEKEDVADFEDRIIGGPRSLRAEGLGGADGDGEADDDDVGGTTIDYMVTSVERDWEYFGSL</sequence>
<evidence type="ECO:0000256" key="18">
    <source>
        <dbReference type="ARBA" id="ARBA00074297"/>
    </source>
</evidence>
<dbReference type="Gene3D" id="3.40.50.300">
    <property type="entry name" value="P-loop containing nucleotide triphosphate hydrolases"/>
    <property type="match status" value="1"/>
</dbReference>
<evidence type="ECO:0000256" key="14">
    <source>
        <dbReference type="ARBA" id="ARBA00023242"/>
    </source>
</evidence>
<dbReference type="Pfam" id="PF00176">
    <property type="entry name" value="SNF2-rel_dom"/>
    <property type="match status" value="1"/>
</dbReference>
<feature type="compositionally biased region" description="Basic and acidic residues" evidence="20">
    <location>
        <begin position="796"/>
        <end position="806"/>
    </location>
</feature>
<feature type="region of interest" description="Disordered" evidence="20">
    <location>
        <begin position="171"/>
        <end position="268"/>
    </location>
</feature>
<feature type="compositionally biased region" description="Basic and acidic residues" evidence="20">
    <location>
        <begin position="511"/>
        <end position="522"/>
    </location>
</feature>
<dbReference type="CDD" id="cd18793">
    <property type="entry name" value="SF2_C_SNF"/>
    <property type="match status" value="1"/>
</dbReference>
<evidence type="ECO:0000256" key="17">
    <source>
        <dbReference type="ARBA" id="ARBA00047995"/>
    </source>
</evidence>
<feature type="region of interest" description="Disordered" evidence="20">
    <location>
        <begin position="1"/>
        <end position="53"/>
    </location>
</feature>
<dbReference type="InterPro" id="IPR050520">
    <property type="entry name" value="INO80/SWR1_helicase"/>
</dbReference>
<keyword evidence="12" id="KW-0010">Activator</keyword>
<dbReference type="GO" id="GO:0016887">
    <property type="term" value="F:ATP hydrolysis activity"/>
    <property type="evidence" value="ECO:0007669"/>
    <property type="project" value="TreeGrafter"/>
</dbReference>
<evidence type="ECO:0000256" key="8">
    <source>
        <dbReference type="ARBA" id="ARBA00022840"/>
    </source>
</evidence>
<dbReference type="FunFam" id="3.40.50.10810:FF:000051">
    <property type="entry name" value="Helicase SWR1"/>
    <property type="match status" value="1"/>
</dbReference>
<feature type="region of interest" description="Disordered" evidence="20">
    <location>
        <begin position="490"/>
        <end position="658"/>
    </location>
</feature>
<dbReference type="PANTHER" id="PTHR45685">
    <property type="entry name" value="HELICASE SRCAP-RELATED"/>
    <property type="match status" value="1"/>
</dbReference>
<dbReference type="EC" id="3.6.4.12" evidence="4"/>
<name>A0A165IZ38_9BASI</name>
<dbReference type="InterPro" id="IPR014001">
    <property type="entry name" value="Helicase_ATP-bd"/>
</dbReference>
<feature type="domain" description="Helicase C-terminal" evidence="22">
    <location>
        <begin position="1452"/>
        <end position="1615"/>
    </location>
</feature>
<keyword evidence="6" id="KW-0378">Hydrolase</keyword>
<comment type="catalytic activity">
    <reaction evidence="17">
        <text>ATP + H2O = ADP + phosphate + H(+)</text>
        <dbReference type="Rhea" id="RHEA:13065"/>
        <dbReference type="ChEBI" id="CHEBI:15377"/>
        <dbReference type="ChEBI" id="CHEBI:15378"/>
        <dbReference type="ChEBI" id="CHEBI:30616"/>
        <dbReference type="ChEBI" id="CHEBI:43474"/>
        <dbReference type="ChEBI" id="CHEBI:456216"/>
        <dbReference type="EC" id="3.6.4.12"/>
    </reaction>
</comment>
<evidence type="ECO:0000256" key="1">
    <source>
        <dbReference type="ARBA" id="ARBA00004123"/>
    </source>
</evidence>
<evidence type="ECO:0000256" key="7">
    <source>
        <dbReference type="ARBA" id="ARBA00022806"/>
    </source>
</evidence>
<keyword evidence="9" id="KW-0156">Chromatin regulator</keyword>
<dbReference type="Gene3D" id="3.40.50.10810">
    <property type="entry name" value="Tandem AAA-ATPase domain"/>
    <property type="match status" value="1"/>
</dbReference>
<feature type="domain" description="HSA" evidence="23">
    <location>
        <begin position="364"/>
        <end position="436"/>
    </location>
</feature>
<feature type="compositionally biased region" description="Acidic residues" evidence="20">
    <location>
        <begin position="523"/>
        <end position="533"/>
    </location>
</feature>
<dbReference type="PROSITE" id="PS51194">
    <property type="entry name" value="HELICASE_CTER"/>
    <property type="match status" value="1"/>
</dbReference>
<evidence type="ECO:0000256" key="4">
    <source>
        <dbReference type="ARBA" id="ARBA00012551"/>
    </source>
</evidence>
<feature type="compositionally biased region" description="Low complexity" evidence="20">
    <location>
        <begin position="243"/>
        <end position="261"/>
    </location>
</feature>
<feature type="coiled-coil region" evidence="19">
    <location>
        <begin position="1620"/>
        <end position="1649"/>
    </location>
</feature>
<accession>A0A165IZ38</accession>
<feature type="region of interest" description="Disordered" evidence="20">
    <location>
        <begin position="1655"/>
        <end position="1678"/>
    </location>
</feature>
<dbReference type="EMBL" id="KV423925">
    <property type="protein sequence ID" value="KZT61158.1"/>
    <property type="molecule type" value="Genomic_DNA"/>
</dbReference>
<evidence type="ECO:0000256" key="2">
    <source>
        <dbReference type="ARBA" id="ARBA00009220"/>
    </source>
</evidence>
<feature type="region of interest" description="Disordered" evidence="20">
    <location>
        <begin position="766"/>
        <end position="854"/>
    </location>
</feature>
<evidence type="ECO:0000256" key="6">
    <source>
        <dbReference type="ARBA" id="ARBA00022801"/>
    </source>
</evidence>
<feature type="coiled-coil region" evidence="19">
    <location>
        <begin position="409"/>
        <end position="479"/>
    </location>
</feature>
<feature type="compositionally biased region" description="Polar residues" evidence="20">
    <location>
        <begin position="21"/>
        <end position="34"/>
    </location>
</feature>
<dbReference type="GO" id="GO:0000812">
    <property type="term" value="C:Swr1 complex"/>
    <property type="evidence" value="ECO:0007669"/>
    <property type="project" value="TreeGrafter"/>
</dbReference>
<evidence type="ECO:0000313" key="25">
    <source>
        <dbReference type="Proteomes" id="UP000076842"/>
    </source>
</evidence>
<feature type="domain" description="Helicase ATP-binding" evidence="21">
    <location>
        <begin position="920"/>
        <end position="1085"/>
    </location>
</feature>
<keyword evidence="8" id="KW-0067">ATP-binding</keyword>
<dbReference type="InterPro" id="IPR027417">
    <property type="entry name" value="P-loop_NTPase"/>
</dbReference>
<evidence type="ECO:0000256" key="15">
    <source>
        <dbReference type="ARBA" id="ARBA00037570"/>
    </source>
</evidence>
<dbReference type="SMART" id="SM00490">
    <property type="entry name" value="HELICc"/>
    <property type="match status" value="1"/>
</dbReference>
<feature type="compositionally biased region" description="Polar residues" evidence="20">
    <location>
        <begin position="619"/>
        <end position="632"/>
    </location>
</feature>
<evidence type="ECO:0000256" key="19">
    <source>
        <dbReference type="SAM" id="Coils"/>
    </source>
</evidence>
<dbReference type="InterPro" id="IPR049730">
    <property type="entry name" value="SNF2/RAD54-like_C"/>
</dbReference>
<feature type="compositionally biased region" description="Acidic residues" evidence="20">
    <location>
        <begin position="703"/>
        <end position="752"/>
    </location>
</feature>
<dbReference type="GO" id="GO:0042393">
    <property type="term" value="F:histone binding"/>
    <property type="evidence" value="ECO:0007669"/>
    <property type="project" value="TreeGrafter"/>
</dbReference>
<feature type="compositionally biased region" description="Basic and acidic residues" evidence="20">
    <location>
        <begin position="534"/>
        <end position="545"/>
    </location>
</feature>
<dbReference type="GO" id="GO:0006338">
    <property type="term" value="P:chromatin remodeling"/>
    <property type="evidence" value="ECO:0007669"/>
    <property type="project" value="UniProtKB-ARBA"/>
</dbReference>
<comment type="subcellular location">
    <subcellularLocation>
        <location evidence="1">Nucleus</location>
    </subcellularLocation>
</comment>
<feature type="compositionally biased region" description="Polar residues" evidence="20">
    <location>
        <begin position="194"/>
        <end position="205"/>
    </location>
</feature>
<dbReference type="GO" id="GO:0005524">
    <property type="term" value="F:ATP binding"/>
    <property type="evidence" value="ECO:0007669"/>
    <property type="project" value="UniProtKB-KW"/>
</dbReference>
<keyword evidence="5" id="KW-0547">Nucleotide-binding</keyword>
<keyword evidence="25" id="KW-1185">Reference proteome</keyword>
<dbReference type="FunCoup" id="A0A165IZ38">
    <property type="interactions" value="441"/>
</dbReference>
<dbReference type="InterPro" id="IPR001650">
    <property type="entry name" value="Helicase_C-like"/>
</dbReference>
<comment type="function">
    <text evidence="15">Catalytic component of the SWR1 complex which mediates the ATP-dependent exchange of histone H2A for the H2A variant HZT1 leading to transcriptional regulation of selected genes by chromatin remodeling.</text>
</comment>
<dbReference type="OrthoDB" id="372624at2759"/>
<evidence type="ECO:0000256" key="20">
    <source>
        <dbReference type="SAM" id="MobiDB-lite"/>
    </source>
</evidence>
<dbReference type="SUPFAM" id="SSF52540">
    <property type="entry name" value="P-loop containing nucleoside triphosphate hydrolases"/>
    <property type="match status" value="2"/>
</dbReference>
<evidence type="ECO:0000259" key="21">
    <source>
        <dbReference type="PROSITE" id="PS51192"/>
    </source>
</evidence>
<feature type="region of interest" description="Disordered" evidence="20">
    <location>
        <begin position="699"/>
        <end position="754"/>
    </location>
</feature>
<evidence type="ECO:0000256" key="16">
    <source>
        <dbReference type="ARBA" id="ARBA00040599"/>
    </source>
</evidence>
<evidence type="ECO:0000256" key="9">
    <source>
        <dbReference type="ARBA" id="ARBA00022853"/>
    </source>
</evidence>
<evidence type="ECO:0000256" key="3">
    <source>
        <dbReference type="ARBA" id="ARBA00011826"/>
    </source>
</evidence>
<keyword evidence="19" id="KW-0175">Coiled coil</keyword>
<dbReference type="PROSITE" id="PS51192">
    <property type="entry name" value="HELICASE_ATP_BIND_1"/>
    <property type="match status" value="1"/>
</dbReference>
<evidence type="ECO:0000256" key="13">
    <source>
        <dbReference type="ARBA" id="ARBA00023163"/>
    </source>
</evidence>
<organism evidence="24 25">
    <name type="scientific">Calocera cornea HHB12733</name>
    <dbReference type="NCBI Taxonomy" id="1353952"/>
    <lineage>
        <taxon>Eukaryota</taxon>
        <taxon>Fungi</taxon>
        <taxon>Dikarya</taxon>
        <taxon>Basidiomycota</taxon>
        <taxon>Agaricomycotina</taxon>
        <taxon>Dacrymycetes</taxon>
        <taxon>Dacrymycetales</taxon>
        <taxon>Dacrymycetaceae</taxon>
        <taxon>Calocera</taxon>
    </lineage>
</organism>
<dbReference type="GO" id="GO:0003678">
    <property type="term" value="F:DNA helicase activity"/>
    <property type="evidence" value="ECO:0007669"/>
    <property type="project" value="UniProtKB-EC"/>
</dbReference>
<dbReference type="PANTHER" id="PTHR45685:SF1">
    <property type="entry name" value="HELICASE SRCAP"/>
    <property type="match status" value="1"/>
</dbReference>
<dbReference type="InterPro" id="IPR038718">
    <property type="entry name" value="SNF2-like_sf"/>
</dbReference>
<proteinExistence type="inferred from homology"/>
<gene>
    <name evidence="24" type="ORF">CALCODRAFT_46051</name>
</gene>
<evidence type="ECO:0000256" key="11">
    <source>
        <dbReference type="ARBA" id="ARBA00023125"/>
    </source>
</evidence>
<reference evidence="24 25" key="1">
    <citation type="journal article" date="2016" name="Mol. Biol. Evol.">
        <title>Comparative Genomics of Early-Diverging Mushroom-Forming Fungi Provides Insights into the Origins of Lignocellulose Decay Capabilities.</title>
        <authorList>
            <person name="Nagy L.G."/>
            <person name="Riley R."/>
            <person name="Tritt A."/>
            <person name="Adam C."/>
            <person name="Daum C."/>
            <person name="Floudas D."/>
            <person name="Sun H."/>
            <person name="Yadav J.S."/>
            <person name="Pangilinan J."/>
            <person name="Larsson K.H."/>
            <person name="Matsuura K."/>
            <person name="Barry K."/>
            <person name="Labutti K."/>
            <person name="Kuo R."/>
            <person name="Ohm R.A."/>
            <person name="Bhattacharya S.S."/>
            <person name="Shirouzu T."/>
            <person name="Yoshinaga Y."/>
            <person name="Martin F.M."/>
            <person name="Grigoriev I.V."/>
            <person name="Hibbett D.S."/>
        </authorList>
    </citation>
    <scope>NUCLEOTIDE SEQUENCE [LARGE SCALE GENOMIC DNA]</scope>
    <source>
        <strain evidence="24 25">HHB12733</strain>
    </source>
</reference>
<keyword evidence="7" id="KW-0347">Helicase</keyword>
<dbReference type="GO" id="GO:0003677">
    <property type="term" value="F:DNA binding"/>
    <property type="evidence" value="ECO:0007669"/>
    <property type="project" value="UniProtKB-KW"/>
</dbReference>
<comment type="subunit">
    <text evidence="3">Component of the SWR1 chromatin-remodeling complex.</text>
</comment>
<dbReference type="PROSITE" id="PS51204">
    <property type="entry name" value="HSA"/>
    <property type="match status" value="1"/>
</dbReference>
<dbReference type="InterPro" id="IPR014012">
    <property type="entry name" value="HSA_dom"/>
</dbReference>
<dbReference type="SMART" id="SM00487">
    <property type="entry name" value="DEXDc"/>
    <property type="match status" value="1"/>
</dbReference>
<dbReference type="Proteomes" id="UP000076842">
    <property type="component" value="Unassembled WGS sequence"/>
</dbReference>
<keyword evidence="10" id="KW-0805">Transcription regulation</keyword>
<evidence type="ECO:0000256" key="10">
    <source>
        <dbReference type="ARBA" id="ARBA00023015"/>
    </source>
</evidence>
<dbReference type="CDD" id="cd18003">
    <property type="entry name" value="DEXQc_SRCAP"/>
    <property type="match status" value="1"/>
</dbReference>
<keyword evidence="14" id="KW-0539">Nucleus</keyword>
<evidence type="ECO:0000259" key="22">
    <source>
        <dbReference type="PROSITE" id="PS51194"/>
    </source>
</evidence>
<feature type="compositionally biased region" description="Polar residues" evidence="20">
    <location>
        <begin position="498"/>
        <end position="510"/>
    </location>
</feature>
<protein>
    <recommendedName>
        <fullName evidence="16">Helicase SWR1</fullName>
        <ecNumber evidence="4">3.6.4.12</ecNumber>
    </recommendedName>
    <alternativeName>
        <fullName evidence="18">Helicase swr1</fullName>
    </alternativeName>
</protein>
<dbReference type="InParanoid" id="A0A165IZ38"/>
<keyword evidence="13" id="KW-0804">Transcription</keyword>
<dbReference type="Pfam" id="PF07529">
    <property type="entry name" value="HSA"/>
    <property type="match status" value="1"/>
</dbReference>
<dbReference type="Pfam" id="PF00271">
    <property type="entry name" value="Helicase_C"/>
    <property type="match status" value="1"/>
</dbReference>